<dbReference type="Pfam" id="PF03167">
    <property type="entry name" value="UDG"/>
    <property type="match status" value="1"/>
</dbReference>
<feature type="domain" description="Uracil-DNA glycosylase-like" evidence="10">
    <location>
        <begin position="317"/>
        <end position="477"/>
    </location>
</feature>
<organism evidence="11 12">
    <name type="scientific">Bosea massiliensis</name>
    <dbReference type="NCBI Taxonomy" id="151419"/>
    <lineage>
        <taxon>Bacteria</taxon>
        <taxon>Pseudomonadati</taxon>
        <taxon>Pseudomonadota</taxon>
        <taxon>Alphaproteobacteria</taxon>
        <taxon>Hyphomicrobiales</taxon>
        <taxon>Boseaceae</taxon>
        <taxon>Bosea</taxon>
    </lineage>
</organism>
<evidence type="ECO:0000256" key="6">
    <source>
        <dbReference type="ARBA" id="ARBA00022801"/>
    </source>
</evidence>
<dbReference type="SUPFAM" id="SSF52141">
    <property type="entry name" value="Uracil-DNA glycosylase-like"/>
    <property type="match status" value="1"/>
</dbReference>
<comment type="similarity">
    <text evidence="1">Belongs to the uracil-DNA glycosylase (UDG) superfamily. Type 4 (UDGa) family.</text>
</comment>
<keyword evidence="6" id="KW-0378">Hydrolase</keyword>
<dbReference type="PANTHER" id="PTHR33693:SF9">
    <property type="entry name" value="TYPE-4 URACIL-DNA GLYCOSYLASE"/>
    <property type="match status" value="1"/>
</dbReference>
<dbReference type="InterPro" id="IPR005273">
    <property type="entry name" value="Ura-DNA_glyco_family4"/>
</dbReference>
<keyword evidence="8" id="KW-0411">Iron-sulfur</keyword>
<evidence type="ECO:0000256" key="9">
    <source>
        <dbReference type="ARBA" id="ARBA00023204"/>
    </source>
</evidence>
<reference evidence="12" key="1">
    <citation type="journal article" date="2019" name="Int. J. Syst. Evol. Microbiol.">
        <title>The Global Catalogue of Microorganisms (GCM) 10K type strain sequencing project: providing services to taxonomists for standard genome sequencing and annotation.</title>
        <authorList>
            <consortium name="The Broad Institute Genomics Platform"/>
            <consortium name="The Broad Institute Genome Sequencing Center for Infectious Disease"/>
            <person name="Wu L."/>
            <person name="Ma J."/>
        </authorList>
    </citation>
    <scope>NUCLEOTIDE SEQUENCE [LARGE SCALE GENOMIC DNA]</scope>
    <source>
        <strain evidence="12">CCUG 43117</strain>
    </source>
</reference>
<evidence type="ECO:0000313" key="11">
    <source>
        <dbReference type="EMBL" id="MFC5504965.1"/>
    </source>
</evidence>
<dbReference type="NCBIfam" id="TIGR03915">
    <property type="entry name" value="SAM_7_link_chp"/>
    <property type="match status" value="1"/>
</dbReference>
<proteinExistence type="inferred from homology"/>
<dbReference type="SMART" id="SM00986">
    <property type="entry name" value="UDG"/>
    <property type="match status" value="1"/>
</dbReference>
<keyword evidence="3" id="KW-0004">4Fe-4S</keyword>
<dbReference type="Pfam" id="PF13566">
    <property type="entry name" value="DUF4130"/>
    <property type="match status" value="1"/>
</dbReference>
<keyword evidence="12" id="KW-1185">Reference proteome</keyword>
<dbReference type="CDD" id="cd10030">
    <property type="entry name" value="UDG-F4_TTUDGA_SPO1dp_like"/>
    <property type="match status" value="1"/>
</dbReference>
<keyword evidence="5" id="KW-0227">DNA damage</keyword>
<evidence type="ECO:0000256" key="4">
    <source>
        <dbReference type="ARBA" id="ARBA00022723"/>
    </source>
</evidence>
<dbReference type="InterPro" id="IPR005122">
    <property type="entry name" value="Uracil-DNA_glycosylase-like"/>
</dbReference>
<dbReference type="InterPro" id="IPR025404">
    <property type="entry name" value="DUF4130"/>
</dbReference>
<name>A0ABW0NWX2_9HYPH</name>
<dbReference type="NCBIfam" id="TIGR03914">
    <property type="entry name" value="UDG_fam_dom"/>
    <property type="match status" value="1"/>
</dbReference>
<accession>A0ABW0NWX2</accession>
<gene>
    <name evidence="11" type="ORF">ACFPN9_06795</name>
</gene>
<keyword evidence="9" id="KW-0234">DNA repair</keyword>
<dbReference type="InterPro" id="IPR051536">
    <property type="entry name" value="UDG_Type-4/5"/>
</dbReference>
<evidence type="ECO:0000256" key="1">
    <source>
        <dbReference type="ARBA" id="ARBA00006521"/>
    </source>
</evidence>
<evidence type="ECO:0000256" key="3">
    <source>
        <dbReference type="ARBA" id="ARBA00022485"/>
    </source>
</evidence>
<evidence type="ECO:0000259" key="10">
    <source>
        <dbReference type="SMART" id="SM00986"/>
    </source>
</evidence>
<dbReference type="Proteomes" id="UP001596060">
    <property type="component" value="Unassembled WGS sequence"/>
</dbReference>
<dbReference type="SMART" id="SM00987">
    <property type="entry name" value="UreE_C"/>
    <property type="match status" value="1"/>
</dbReference>
<dbReference type="EMBL" id="JBHSLU010000010">
    <property type="protein sequence ID" value="MFC5504965.1"/>
    <property type="molecule type" value="Genomic_DNA"/>
</dbReference>
<dbReference type="PANTHER" id="PTHR33693">
    <property type="entry name" value="TYPE-5 URACIL-DNA GLYCOSYLASE"/>
    <property type="match status" value="1"/>
</dbReference>
<dbReference type="InterPro" id="IPR023875">
    <property type="entry name" value="DNA_repair_put"/>
</dbReference>
<dbReference type="InterPro" id="IPR036895">
    <property type="entry name" value="Uracil-DNA_glycosylase-like_sf"/>
</dbReference>
<dbReference type="RefSeq" id="WP_377816030.1">
    <property type="nucleotide sequence ID" value="NZ_JBHSLU010000010.1"/>
</dbReference>
<comment type="caution">
    <text evidence="11">The sequence shown here is derived from an EMBL/GenBank/DDBJ whole genome shotgun (WGS) entry which is preliminary data.</text>
</comment>
<dbReference type="Gene3D" id="3.40.470.10">
    <property type="entry name" value="Uracil-DNA glycosylase-like domain"/>
    <property type="match status" value="1"/>
</dbReference>
<sequence>MAQSGIVARLDHPADFEGWRRQARALALAEVAPARIDWQIGEEASGLFAGLAEPPPVPANGAELRVPREFVELAQAVVCHRDSGRFDLLYRLLLRLQREPTLLHVVTDDEVHSARAMAKAVRRDLHKMTAFVRFREVVGLDGGEAFVAWFEPEHHIVERVSRFFVERFAAMRWSILTPLRSLHWDGTTLHLGEGASKADAPNDDAMEVYWRTYYANIFNPARLKIKAMKAEMPEKYWRNLPEAELIAPLIAQAGRRAEKMVMKAPTLPPERHLRQSQRQREMLVPATDGLSTWDEARASAKTCSRCDLCHNATQTVFGEGPLTAPVMFVGEQPGDQEDLAGKPFVGPAGQVFDRVLGEAGLDRGRAYVTNAVKHFKFTLRGKRRIHERPNAGEISACRFWLGLEREFVKPQLVVALGATALHALTGHRGSLASMRERDLVLDDGTALLATVHPSYLLRLPDEEARERETARFRADLERVGRLVPEMKAA</sequence>
<evidence type="ECO:0000256" key="5">
    <source>
        <dbReference type="ARBA" id="ARBA00022763"/>
    </source>
</evidence>
<evidence type="ECO:0000256" key="2">
    <source>
        <dbReference type="ARBA" id="ARBA00019403"/>
    </source>
</evidence>
<evidence type="ECO:0000256" key="7">
    <source>
        <dbReference type="ARBA" id="ARBA00023004"/>
    </source>
</evidence>
<evidence type="ECO:0000256" key="8">
    <source>
        <dbReference type="ARBA" id="ARBA00023014"/>
    </source>
</evidence>
<keyword evidence="7" id="KW-0408">Iron</keyword>
<keyword evidence="4" id="KW-0479">Metal-binding</keyword>
<protein>
    <recommendedName>
        <fullName evidence="2">Type-4 uracil-DNA glycosylase</fullName>
    </recommendedName>
</protein>
<evidence type="ECO:0000313" key="12">
    <source>
        <dbReference type="Proteomes" id="UP001596060"/>
    </source>
</evidence>